<dbReference type="Pfam" id="PF04909">
    <property type="entry name" value="Amidohydro_2"/>
    <property type="match status" value="1"/>
</dbReference>
<gene>
    <name evidence="13" type="ORF">COW36_15445</name>
</gene>
<keyword evidence="8" id="KW-0862">Zinc</keyword>
<dbReference type="Gene3D" id="3.20.20.140">
    <property type="entry name" value="Metal-dependent hydrolases"/>
    <property type="match status" value="1"/>
</dbReference>
<name>A0A2M7G2J5_9BACT</name>
<dbReference type="InterPro" id="IPR032466">
    <property type="entry name" value="Metal_Hydrolase"/>
</dbReference>
<evidence type="ECO:0000313" key="14">
    <source>
        <dbReference type="Proteomes" id="UP000231019"/>
    </source>
</evidence>
<evidence type="ECO:0000256" key="5">
    <source>
        <dbReference type="ARBA" id="ARBA00021214"/>
    </source>
</evidence>
<dbReference type="Proteomes" id="UP000231019">
    <property type="component" value="Unassembled WGS sequence"/>
</dbReference>
<comment type="caution">
    <text evidence="13">The sequence shown here is derived from an EMBL/GenBank/DDBJ whole genome shotgun (WGS) entry which is preliminary data.</text>
</comment>
<evidence type="ECO:0000256" key="1">
    <source>
        <dbReference type="ARBA" id="ARBA00005079"/>
    </source>
</evidence>
<evidence type="ECO:0000259" key="12">
    <source>
        <dbReference type="Pfam" id="PF04909"/>
    </source>
</evidence>
<evidence type="ECO:0000313" key="13">
    <source>
        <dbReference type="EMBL" id="PIW15863.1"/>
    </source>
</evidence>
<dbReference type="GO" id="GO:0019748">
    <property type="term" value="P:secondary metabolic process"/>
    <property type="evidence" value="ECO:0007669"/>
    <property type="project" value="TreeGrafter"/>
</dbReference>
<evidence type="ECO:0000256" key="10">
    <source>
        <dbReference type="ARBA" id="ARBA00031120"/>
    </source>
</evidence>
<dbReference type="InterPro" id="IPR006680">
    <property type="entry name" value="Amidohydro-rel"/>
</dbReference>
<dbReference type="AlphaFoldDB" id="A0A2M7G2J5"/>
<dbReference type="GO" id="GO:0001760">
    <property type="term" value="F:aminocarboxymuconate-semialdehyde decarboxylase activity"/>
    <property type="evidence" value="ECO:0007669"/>
    <property type="project" value="UniProtKB-EC"/>
</dbReference>
<dbReference type="PANTHER" id="PTHR21240">
    <property type="entry name" value="2-AMINO-3-CARBOXYLMUCONATE-6-SEMIALDEHYDE DECARBOXYLASE"/>
    <property type="match status" value="1"/>
</dbReference>
<dbReference type="GO" id="GO:0005829">
    <property type="term" value="C:cytosol"/>
    <property type="evidence" value="ECO:0007669"/>
    <property type="project" value="TreeGrafter"/>
</dbReference>
<keyword evidence="11" id="KW-0812">Transmembrane</keyword>
<feature type="domain" description="Amidohydrolase-related" evidence="12">
    <location>
        <begin position="3"/>
        <end position="329"/>
    </location>
</feature>
<comment type="subunit">
    <text evidence="3">Monomer.</text>
</comment>
<evidence type="ECO:0000256" key="7">
    <source>
        <dbReference type="ARBA" id="ARBA00022793"/>
    </source>
</evidence>
<organism evidence="13 14">
    <name type="scientific">bacterium (Candidatus Blackallbacteria) CG17_big_fil_post_rev_8_21_14_2_50_48_46</name>
    <dbReference type="NCBI Taxonomy" id="2014261"/>
    <lineage>
        <taxon>Bacteria</taxon>
        <taxon>Candidatus Blackallbacteria</taxon>
    </lineage>
</organism>
<comment type="similarity">
    <text evidence="2">Belongs to the metallo-dependent hydrolases superfamily. ACMSD family.</text>
</comment>
<evidence type="ECO:0000256" key="8">
    <source>
        <dbReference type="ARBA" id="ARBA00022833"/>
    </source>
</evidence>
<dbReference type="EC" id="4.1.1.45" evidence="4"/>
<evidence type="ECO:0000256" key="9">
    <source>
        <dbReference type="ARBA" id="ARBA00023239"/>
    </source>
</evidence>
<keyword evidence="11" id="KW-0472">Membrane</keyword>
<evidence type="ECO:0000256" key="11">
    <source>
        <dbReference type="SAM" id="Phobius"/>
    </source>
</evidence>
<proteinExistence type="inferred from homology"/>
<comment type="pathway">
    <text evidence="1">Secondary metabolite metabolism; quinolate metabolism.</text>
</comment>
<dbReference type="GO" id="GO:0046872">
    <property type="term" value="F:metal ion binding"/>
    <property type="evidence" value="ECO:0007669"/>
    <property type="project" value="UniProtKB-KW"/>
</dbReference>
<feature type="transmembrane region" description="Helical" evidence="11">
    <location>
        <begin position="188"/>
        <end position="211"/>
    </location>
</feature>
<keyword evidence="7" id="KW-0210">Decarboxylase</keyword>
<dbReference type="GO" id="GO:0016787">
    <property type="term" value="F:hydrolase activity"/>
    <property type="evidence" value="ECO:0007669"/>
    <property type="project" value="InterPro"/>
</dbReference>
<evidence type="ECO:0000256" key="3">
    <source>
        <dbReference type="ARBA" id="ARBA00011245"/>
    </source>
</evidence>
<evidence type="ECO:0000256" key="6">
    <source>
        <dbReference type="ARBA" id="ARBA00022723"/>
    </source>
</evidence>
<keyword evidence="6" id="KW-0479">Metal-binding</keyword>
<dbReference type="PANTHER" id="PTHR21240:SF27">
    <property type="entry name" value="2-AMINO-3-CARBOXYMUCONATE-6-SEMIALDEHYDE DECARBOXYLASE"/>
    <property type="match status" value="1"/>
</dbReference>
<dbReference type="EMBL" id="PFFQ01000042">
    <property type="protein sequence ID" value="PIW15863.1"/>
    <property type="molecule type" value="Genomic_DNA"/>
</dbReference>
<dbReference type="InterPro" id="IPR032465">
    <property type="entry name" value="ACMSD"/>
</dbReference>
<evidence type="ECO:0000256" key="2">
    <source>
        <dbReference type="ARBA" id="ARBA00005871"/>
    </source>
</evidence>
<reference evidence="13 14" key="1">
    <citation type="submission" date="2017-09" db="EMBL/GenBank/DDBJ databases">
        <title>Depth-based differentiation of microbial function through sediment-hosted aquifers and enrichment of novel symbionts in the deep terrestrial subsurface.</title>
        <authorList>
            <person name="Probst A.J."/>
            <person name="Ladd B."/>
            <person name="Jarett J.K."/>
            <person name="Geller-Mcgrath D.E."/>
            <person name="Sieber C.M."/>
            <person name="Emerson J.B."/>
            <person name="Anantharaman K."/>
            <person name="Thomas B.C."/>
            <person name="Malmstrom R."/>
            <person name="Stieglmeier M."/>
            <person name="Klingl A."/>
            <person name="Woyke T."/>
            <person name="Ryan C.M."/>
            <person name="Banfield J.F."/>
        </authorList>
    </citation>
    <scope>NUCLEOTIDE SEQUENCE [LARGE SCALE GENOMIC DNA]</scope>
    <source>
        <strain evidence="13">CG17_big_fil_post_rev_8_21_14_2_50_48_46</strain>
    </source>
</reference>
<keyword evidence="11" id="KW-1133">Transmembrane helix</keyword>
<sequence length="338" mass="38164">MKIDIHTHIMPEKMPNFVEKFGYQGFLELHHHAPGKALMVKNGKVFREIESNCWDPAVRLLECDQHAVDVQVLSTIPVLFNYWAVPEDALEVSRFLNDHLAEVVRTHPKRFVALGTLPLQDPDLAIQELERCIHELGFAGIEIGTHVNDWNLDEPALFSVLEACQDLGAAVFVHPWDMRGVKTLQKYWLPWLVAMPFETAAAICSLIFGGVMERLPKLRLAFAHGGGSFPCLVGRIEHGFQVRPDLCAVNPIRNPREYLGQFWVDSLVHDTLSMQTLIDVFGENRIILGSDYPFPLGEQIPGTLIESMPQFTPQIREKLLAGNALEWLGREAGHFCCN</sequence>
<keyword evidence="9" id="KW-0456">Lyase</keyword>
<accession>A0A2M7G2J5</accession>
<evidence type="ECO:0000256" key="4">
    <source>
        <dbReference type="ARBA" id="ARBA00012365"/>
    </source>
</evidence>
<protein>
    <recommendedName>
        <fullName evidence="5">2-amino-3-carboxymuconate-6-semialdehyde decarboxylase</fullName>
        <ecNumber evidence="4">4.1.1.45</ecNumber>
    </recommendedName>
    <alternativeName>
        <fullName evidence="10">Picolinate carboxylase</fullName>
    </alternativeName>
</protein>
<dbReference type="SUPFAM" id="SSF51556">
    <property type="entry name" value="Metallo-dependent hydrolases"/>
    <property type="match status" value="1"/>
</dbReference>